<feature type="transmembrane region" description="Helical" evidence="1">
    <location>
        <begin position="126"/>
        <end position="146"/>
    </location>
</feature>
<keyword evidence="1" id="KW-0812">Transmembrane</keyword>
<dbReference type="GeneID" id="11138873"/>
<reference evidence="2 3" key="1">
    <citation type="journal article" date="2011" name="Stand. Genomic Sci.">
        <title>Complete genome sequence of the hyperthermophilic chemolithoautotroph Pyrolobus fumarii type strain (1A).</title>
        <authorList>
            <person name="Anderson I."/>
            <person name="Goker M."/>
            <person name="Nolan M."/>
            <person name="Lucas S."/>
            <person name="Hammon N."/>
            <person name="Deshpande S."/>
            <person name="Cheng J.F."/>
            <person name="Tapia R."/>
            <person name="Han C."/>
            <person name="Goodwin L."/>
            <person name="Pitluck S."/>
            <person name="Huntemann M."/>
            <person name="Liolios K."/>
            <person name="Ivanova N."/>
            <person name="Pagani I."/>
            <person name="Mavromatis K."/>
            <person name="Ovchinikova G."/>
            <person name="Pati A."/>
            <person name="Chen A."/>
            <person name="Palaniappan K."/>
            <person name="Land M."/>
            <person name="Hauser L."/>
            <person name="Brambilla E.M."/>
            <person name="Huber H."/>
            <person name="Yasawong M."/>
            <person name="Rohde M."/>
            <person name="Spring S."/>
            <person name="Abt B."/>
            <person name="Sikorski J."/>
            <person name="Wirth R."/>
            <person name="Detter J.C."/>
            <person name="Woyke T."/>
            <person name="Bristow J."/>
            <person name="Eisen J.A."/>
            <person name="Markowitz V."/>
            <person name="Hugenholtz P."/>
            <person name="Kyrpides N.C."/>
            <person name="Klenk H.P."/>
            <person name="Lapidus A."/>
        </authorList>
    </citation>
    <scope>NUCLEOTIDE SEQUENCE [LARGE SCALE GENOMIC DNA]</scope>
    <source>
        <strain evidence="3">DSM 11204 / 1A</strain>
    </source>
</reference>
<feature type="transmembrane region" description="Helical" evidence="1">
    <location>
        <begin position="87"/>
        <end position="106"/>
    </location>
</feature>
<evidence type="ECO:0000256" key="1">
    <source>
        <dbReference type="SAM" id="Phobius"/>
    </source>
</evidence>
<dbReference type="KEGG" id="pfm:Pyrfu_1684"/>
<gene>
    <name evidence="2" type="ordered locus">Pyrfu_1684</name>
</gene>
<organism evidence="2 3">
    <name type="scientific">Pyrolobus fumarii (strain DSM 11204 / 1A)</name>
    <dbReference type="NCBI Taxonomy" id="694429"/>
    <lineage>
        <taxon>Archaea</taxon>
        <taxon>Thermoproteota</taxon>
        <taxon>Thermoprotei</taxon>
        <taxon>Desulfurococcales</taxon>
        <taxon>Pyrodictiaceae</taxon>
        <taxon>Pyrolobus</taxon>
    </lineage>
</organism>
<dbReference type="RefSeq" id="WP_014027217.1">
    <property type="nucleotide sequence ID" value="NC_015931.1"/>
</dbReference>
<keyword evidence="1" id="KW-1133">Transmembrane helix</keyword>
<dbReference type="EMBL" id="CP002838">
    <property type="protein sequence ID" value="AEM39540.1"/>
    <property type="molecule type" value="Genomic_DNA"/>
</dbReference>
<dbReference type="AlphaFoldDB" id="G0ECH0"/>
<proteinExistence type="predicted"/>
<name>G0ECH0_PYRF1</name>
<dbReference type="Proteomes" id="UP000001037">
    <property type="component" value="Chromosome"/>
</dbReference>
<sequence length="160" mass="18008">MNIEPILLMFFSFSVATFFLYIAERLLWSIHDPLRFLEALAALDESGERLIRLRGAKSRRAARKAALLDARLAYYRSYLFRVSMLRGMLYVAAYLAASGVALVFFPRLYPAPVPIPMFTIVEDGRAWYAAPQAVLLSLLALVFVFMGPPRLRTVASSRAG</sequence>
<dbReference type="STRING" id="694429.Pyrfu_1684"/>
<accession>G0ECH0</accession>
<evidence type="ECO:0000313" key="3">
    <source>
        <dbReference type="Proteomes" id="UP000001037"/>
    </source>
</evidence>
<evidence type="ECO:0000313" key="2">
    <source>
        <dbReference type="EMBL" id="AEM39540.1"/>
    </source>
</evidence>
<keyword evidence="3" id="KW-1185">Reference proteome</keyword>
<dbReference type="InParanoid" id="G0ECH0"/>
<dbReference type="HOGENOM" id="CLU_1648371_0_0_2"/>
<feature type="transmembrane region" description="Helical" evidence="1">
    <location>
        <begin position="6"/>
        <end position="23"/>
    </location>
</feature>
<keyword evidence="1" id="KW-0472">Membrane</keyword>
<protein>
    <submittedName>
        <fullName evidence="2">Uncharacterized protein</fullName>
    </submittedName>
</protein>